<proteinExistence type="predicted"/>
<organism evidence="6 7">
    <name type="scientific">Acetobacter sicerae</name>
    <dbReference type="NCBI Taxonomy" id="85325"/>
    <lineage>
        <taxon>Bacteria</taxon>
        <taxon>Pseudomonadati</taxon>
        <taxon>Pseudomonadota</taxon>
        <taxon>Alphaproteobacteria</taxon>
        <taxon>Acetobacterales</taxon>
        <taxon>Acetobacteraceae</taxon>
        <taxon>Acetobacter</taxon>
    </lineage>
</organism>
<evidence type="ECO:0000256" key="1">
    <source>
        <dbReference type="ARBA" id="ARBA00022491"/>
    </source>
</evidence>
<reference evidence="6 7" key="1">
    <citation type="submission" date="2021-12" db="EMBL/GenBank/DDBJ databases">
        <title>Genome sequence of Acetobacter sicerae DmPark20a_162.</title>
        <authorList>
            <person name="Chaston J.M."/>
        </authorList>
    </citation>
    <scope>NUCLEOTIDE SEQUENCE [LARGE SCALE GENOMIC DNA]</scope>
    <source>
        <strain evidence="6 7">DmPark20a_162</strain>
    </source>
</reference>
<dbReference type="InterPro" id="IPR018356">
    <property type="entry name" value="Tscrpt_reg_HTH_DeoR_CS"/>
</dbReference>
<accession>A0ABS8VW94</accession>
<dbReference type="SMART" id="SM01134">
    <property type="entry name" value="DeoRC"/>
    <property type="match status" value="1"/>
</dbReference>
<dbReference type="Pfam" id="PF00455">
    <property type="entry name" value="DeoRC"/>
    <property type="match status" value="1"/>
</dbReference>
<dbReference type="SMART" id="SM00420">
    <property type="entry name" value="HTH_DEOR"/>
    <property type="match status" value="1"/>
</dbReference>
<dbReference type="PROSITE" id="PS00894">
    <property type="entry name" value="HTH_DEOR_1"/>
    <property type="match status" value="1"/>
</dbReference>
<evidence type="ECO:0000256" key="3">
    <source>
        <dbReference type="ARBA" id="ARBA00023125"/>
    </source>
</evidence>
<dbReference type="InterPro" id="IPR014036">
    <property type="entry name" value="DeoR-like_C"/>
</dbReference>
<evidence type="ECO:0000256" key="2">
    <source>
        <dbReference type="ARBA" id="ARBA00023015"/>
    </source>
</evidence>
<dbReference type="Proteomes" id="UP001521074">
    <property type="component" value="Unassembled WGS sequence"/>
</dbReference>
<feature type="domain" description="HTH deoR-type" evidence="5">
    <location>
        <begin position="18"/>
        <end position="73"/>
    </location>
</feature>
<dbReference type="InterPro" id="IPR037171">
    <property type="entry name" value="NagB/RpiA_transferase-like"/>
</dbReference>
<keyword evidence="3" id="KW-0238">DNA-binding</keyword>
<keyword evidence="2" id="KW-0805">Transcription regulation</keyword>
<keyword evidence="1" id="KW-0678">Repressor</keyword>
<dbReference type="SUPFAM" id="SSF100950">
    <property type="entry name" value="NagB/RpiA/CoA transferase-like"/>
    <property type="match status" value="1"/>
</dbReference>
<name>A0ABS8VW94_9PROT</name>
<dbReference type="InterPro" id="IPR050313">
    <property type="entry name" value="Carb_Metab_HTH_regulators"/>
</dbReference>
<dbReference type="PRINTS" id="PR00037">
    <property type="entry name" value="HTHLACR"/>
</dbReference>
<keyword evidence="7" id="KW-1185">Reference proteome</keyword>
<evidence type="ECO:0000259" key="5">
    <source>
        <dbReference type="PROSITE" id="PS51000"/>
    </source>
</evidence>
<dbReference type="PANTHER" id="PTHR30363">
    <property type="entry name" value="HTH-TYPE TRANSCRIPTIONAL REGULATOR SRLR-RELATED"/>
    <property type="match status" value="1"/>
</dbReference>
<comment type="caution">
    <text evidence="6">The sequence shown here is derived from an EMBL/GenBank/DDBJ whole genome shotgun (WGS) entry which is preliminary data.</text>
</comment>
<dbReference type="Pfam" id="PF08220">
    <property type="entry name" value="HTH_DeoR"/>
    <property type="match status" value="1"/>
</dbReference>
<dbReference type="InterPro" id="IPR001034">
    <property type="entry name" value="DeoR_HTH"/>
</dbReference>
<dbReference type="InterPro" id="IPR036388">
    <property type="entry name" value="WH-like_DNA-bd_sf"/>
</dbReference>
<dbReference type="Gene3D" id="1.10.10.10">
    <property type="entry name" value="Winged helix-like DNA-binding domain superfamily/Winged helix DNA-binding domain"/>
    <property type="match status" value="1"/>
</dbReference>
<dbReference type="RefSeq" id="WP_232878256.1">
    <property type="nucleotide sequence ID" value="NZ_JAJSOJ010000038.1"/>
</dbReference>
<dbReference type="SUPFAM" id="SSF46785">
    <property type="entry name" value="Winged helix' DNA-binding domain"/>
    <property type="match status" value="1"/>
</dbReference>
<dbReference type="PROSITE" id="PS51000">
    <property type="entry name" value="HTH_DEOR_2"/>
    <property type="match status" value="1"/>
</dbReference>
<dbReference type="Gene3D" id="3.30.750.70">
    <property type="entry name" value="4-hydroxybutyrate coenzyme like domains"/>
    <property type="match status" value="1"/>
</dbReference>
<dbReference type="InterPro" id="IPR036390">
    <property type="entry name" value="WH_DNA-bd_sf"/>
</dbReference>
<gene>
    <name evidence="6" type="ORF">LWC05_11350</name>
</gene>
<dbReference type="PANTHER" id="PTHR30363:SF4">
    <property type="entry name" value="GLYCEROL-3-PHOSPHATE REGULON REPRESSOR"/>
    <property type="match status" value="1"/>
</dbReference>
<evidence type="ECO:0000313" key="6">
    <source>
        <dbReference type="EMBL" id="MCE0744479.1"/>
    </source>
</evidence>
<evidence type="ECO:0000313" key="7">
    <source>
        <dbReference type="Proteomes" id="UP001521074"/>
    </source>
</evidence>
<dbReference type="EMBL" id="JAJSOJ010000038">
    <property type="protein sequence ID" value="MCE0744479.1"/>
    <property type="molecule type" value="Genomic_DNA"/>
</dbReference>
<protein>
    <submittedName>
        <fullName evidence="6">DeoR family transcriptional regulator</fullName>
    </submittedName>
</protein>
<keyword evidence="4" id="KW-0804">Transcription</keyword>
<sequence>MNIVPDARGDVGGDGSRTQARHQAIIATVKRQGYASNEELARLFDVAVQTIRRDIRTLDAAGEVLRHHGGASAPSSVENIAYPQRQIRNRGEKDAIGELAAAAIPDGASLFVNIGTTTEAFARALAGHKGLQVITNNLHVATLLAGSEDCRVVVTGGTVRVRDGGILGPDSLTMLSRYRADYGVIGISGIDEDGTLLDYDAEEIRASELIRANSRKIFLLADHTKFGRRPLMDAGSIAGVTAFFTDRMPPAPICEMLAAHDVALVLVGEDVRKRTI</sequence>
<evidence type="ECO:0000256" key="4">
    <source>
        <dbReference type="ARBA" id="ARBA00023163"/>
    </source>
</evidence>